<evidence type="ECO:0000313" key="4">
    <source>
        <dbReference type="Proteomes" id="UP001163293"/>
    </source>
</evidence>
<reference evidence="3" key="1">
    <citation type="submission" date="2022-07" db="EMBL/GenBank/DDBJ databases">
        <authorList>
            <person name="Wu T."/>
        </authorList>
    </citation>
    <scope>NUCLEOTIDE SEQUENCE</scope>
    <source>
        <strain evidence="3">SD-1</strain>
    </source>
</reference>
<keyword evidence="4" id="KW-1185">Reference proteome</keyword>
<evidence type="ECO:0000313" key="3">
    <source>
        <dbReference type="EMBL" id="UYV98458.1"/>
    </source>
</evidence>
<dbReference type="PROSITE" id="PS50835">
    <property type="entry name" value="IG_LIKE"/>
    <property type="match status" value="1"/>
</dbReference>
<dbReference type="EMBL" id="CP101185">
    <property type="protein sequence ID" value="UYV98458.1"/>
    <property type="molecule type" value="Genomic_DNA"/>
</dbReference>
<dbReference type="PROSITE" id="PS51257">
    <property type="entry name" value="PROKAR_LIPOPROTEIN"/>
    <property type="match status" value="1"/>
</dbReference>
<dbReference type="AlphaFoldDB" id="A0AAX3EL89"/>
<name>A0AAX3EL89_PAEUR</name>
<sequence>MGRITLGRAITSLLVSGIVSALLCSCAGSPPSLTGNWKADDGTAMKVVMPDGRCKGMYYSGGKPLDIGGGMTCSLSDKKDSKGRYSLVVSQPPNQATFQVEFSGNDSATLYSGSNKLFTMARQ</sequence>
<evidence type="ECO:0000256" key="1">
    <source>
        <dbReference type="SAM" id="SignalP"/>
    </source>
</evidence>
<dbReference type="InterPro" id="IPR007110">
    <property type="entry name" value="Ig-like_dom"/>
</dbReference>
<dbReference type="RefSeq" id="WP_069695394.1">
    <property type="nucleotide sequence ID" value="NZ_CP043010.1"/>
</dbReference>
<proteinExistence type="predicted"/>
<feature type="signal peptide" evidence="1">
    <location>
        <begin position="1"/>
        <end position="21"/>
    </location>
</feature>
<evidence type="ECO:0000259" key="2">
    <source>
        <dbReference type="PROSITE" id="PS50835"/>
    </source>
</evidence>
<dbReference type="Proteomes" id="UP001163293">
    <property type="component" value="Chromosome"/>
</dbReference>
<keyword evidence="1" id="KW-0732">Signal</keyword>
<gene>
    <name evidence="3" type="ORF">NL394_04305</name>
</gene>
<protein>
    <recommendedName>
        <fullName evidence="2">Ig-like domain-containing protein</fullName>
    </recommendedName>
</protein>
<feature type="chain" id="PRO_5043410461" description="Ig-like domain-containing protein" evidence="1">
    <location>
        <begin position="22"/>
        <end position="123"/>
    </location>
</feature>
<organism evidence="3 4">
    <name type="scientific">Paenarthrobacter ureafaciens</name>
    <dbReference type="NCBI Taxonomy" id="37931"/>
    <lineage>
        <taxon>Bacteria</taxon>
        <taxon>Bacillati</taxon>
        <taxon>Actinomycetota</taxon>
        <taxon>Actinomycetes</taxon>
        <taxon>Micrococcales</taxon>
        <taxon>Micrococcaceae</taxon>
        <taxon>Paenarthrobacter</taxon>
    </lineage>
</organism>
<accession>A0AAX3EL89</accession>
<feature type="domain" description="Ig-like" evidence="2">
    <location>
        <begin position="1"/>
        <end position="90"/>
    </location>
</feature>